<name>A0A1G8V8M0_9LACT</name>
<dbReference type="AlphaFoldDB" id="A0A1G8V8M0"/>
<dbReference type="STRING" id="426701.SAMN04488098_100188"/>
<evidence type="ECO:0000313" key="3">
    <source>
        <dbReference type="Proteomes" id="UP000199433"/>
    </source>
</evidence>
<accession>A0A1G8V8M0</accession>
<sequence>MTGEQKNQIADLRAKGFGYATIAQALGLSKSTVTSHCQRNKLGGIKANHSATVTPDKEYCKHCGKELIQISGKKKLKFCNQDCRITWWNSNQDKVNKKAIYSFTCAYCGCSFTAYGNSKRKYCSHDCYINDRFKGSDVL</sequence>
<organism evidence="2 3">
    <name type="scientific">Alkalibacterium thalassium</name>
    <dbReference type="NCBI Taxonomy" id="426701"/>
    <lineage>
        <taxon>Bacteria</taxon>
        <taxon>Bacillati</taxon>
        <taxon>Bacillota</taxon>
        <taxon>Bacilli</taxon>
        <taxon>Lactobacillales</taxon>
        <taxon>Carnobacteriaceae</taxon>
        <taxon>Alkalibacterium</taxon>
    </lineage>
</organism>
<protein>
    <submittedName>
        <fullName evidence="2">Helix-turn-helix domain-containing protein</fullName>
    </submittedName>
</protein>
<evidence type="ECO:0000259" key="1">
    <source>
        <dbReference type="Pfam" id="PF13936"/>
    </source>
</evidence>
<dbReference type="Proteomes" id="UP000199433">
    <property type="component" value="Unassembled WGS sequence"/>
</dbReference>
<gene>
    <name evidence="2" type="ORF">SAMN04488098_100188</name>
</gene>
<evidence type="ECO:0000313" key="2">
    <source>
        <dbReference type="EMBL" id="SDJ62476.1"/>
    </source>
</evidence>
<dbReference type="RefSeq" id="WP_091264117.1">
    <property type="nucleotide sequence ID" value="NZ_FNFK01000001.1"/>
</dbReference>
<dbReference type="Gene3D" id="1.10.10.60">
    <property type="entry name" value="Homeodomain-like"/>
    <property type="match status" value="1"/>
</dbReference>
<dbReference type="InterPro" id="IPR025246">
    <property type="entry name" value="IS30-like_HTH"/>
</dbReference>
<keyword evidence="3" id="KW-1185">Reference proteome</keyword>
<dbReference type="Pfam" id="PF13936">
    <property type="entry name" value="HTH_38"/>
    <property type="match status" value="1"/>
</dbReference>
<feature type="domain" description="Transposase IS30-like HTH" evidence="1">
    <location>
        <begin position="4"/>
        <end position="40"/>
    </location>
</feature>
<dbReference type="OrthoDB" id="9792035at2"/>
<reference evidence="3" key="1">
    <citation type="submission" date="2016-10" db="EMBL/GenBank/DDBJ databases">
        <authorList>
            <person name="Varghese N."/>
            <person name="Submissions S."/>
        </authorList>
    </citation>
    <scope>NUCLEOTIDE SEQUENCE [LARGE SCALE GENOMIC DNA]</scope>
    <source>
        <strain evidence="3">DSM 19181</strain>
    </source>
</reference>
<dbReference type="EMBL" id="FNFK01000001">
    <property type="protein sequence ID" value="SDJ62476.1"/>
    <property type="molecule type" value="Genomic_DNA"/>
</dbReference>
<proteinExistence type="predicted"/>